<reference evidence="5 6" key="1">
    <citation type="submission" date="2021-01" db="EMBL/GenBank/DDBJ databases">
        <title>WGS of actinomycetes isolated from Thailand.</title>
        <authorList>
            <person name="Thawai C."/>
        </authorList>
    </citation>
    <scope>NUCLEOTIDE SEQUENCE [LARGE SCALE GENOMIC DNA]</scope>
    <source>
        <strain evidence="5 6">CA1R205</strain>
    </source>
</reference>
<comment type="caution">
    <text evidence="5">The sequence shown here is derived from an EMBL/GenBank/DDBJ whole genome shotgun (WGS) entry which is preliminary data.</text>
</comment>
<dbReference type="InterPro" id="IPR020807">
    <property type="entry name" value="PKS_DH"/>
</dbReference>
<evidence type="ECO:0000256" key="2">
    <source>
        <dbReference type="ARBA" id="ARBA00023268"/>
    </source>
</evidence>
<evidence type="ECO:0000259" key="4">
    <source>
        <dbReference type="PROSITE" id="PS52019"/>
    </source>
</evidence>
<dbReference type="Pfam" id="PF21089">
    <property type="entry name" value="PKS_DH_N"/>
    <property type="match status" value="1"/>
</dbReference>
<dbReference type="PROSITE" id="PS52019">
    <property type="entry name" value="PKS_MFAS_DH"/>
    <property type="match status" value="1"/>
</dbReference>
<dbReference type="SMART" id="SM00826">
    <property type="entry name" value="PKS_DH"/>
    <property type="match status" value="1"/>
</dbReference>
<evidence type="ECO:0000256" key="1">
    <source>
        <dbReference type="ARBA" id="ARBA00022679"/>
    </source>
</evidence>
<keyword evidence="6" id="KW-1185">Reference proteome</keyword>
<feature type="non-terminal residue" evidence="5">
    <location>
        <position position="1"/>
    </location>
</feature>
<dbReference type="InterPro" id="IPR036291">
    <property type="entry name" value="NAD(P)-bd_dom_sf"/>
</dbReference>
<dbReference type="Proteomes" id="UP000634229">
    <property type="component" value="Unassembled WGS sequence"/>
</dbReference>
<dbReference type="InterPro" id="IPR042104">
    <property type="entry name" value="PKS_dehydratase_sf"/>
</dbReference>
<accession>A0ABS1NRY8</accession>
<dbReference type="SUPFAM" id="SSF51735">
    <property type="entry name" value="NAD(P)-binding Rossmann-fold domains"/>
    <property type="match status" value="1"/>
</dbReference>
<dbReference type="RefSeq" id="WP_201883456.1">
    <property type="nucleotide sequence ID" value="NZ_JAERRF010000120.1"/>
</dbReference>
<dbReference type="Pfam" id="PF14765">
    <property type="entry name" value="PS-DH"/>
    <property type="match status" value="1"/>
</dbReference>
<keyword evidence="1" id="KW-0808">Transferase</keyword>
<feature type="non-terminal residue" evidence="5">
    <location>
        <position position="448"/>
    </location>
</feature>
<evidence type="ECO:0000313" key="5">
    <source>
        <dbReference type="EMBL" id="MBL1102878.1"/>
    </source>
</evidence>
<dbReference type="InterPro" id="IPR049900">
    <property type="entry name" value="PKS_mFAS_DH"/>
</dbReference>
<keyword evidence="2" id="KW-0511">Multifunctional enzyme</keyword>
<evidence type="ECO:0000256" key="3">
    <source>
        <dbReference type="PROSITE-ProRule" id="PRU01363"/>
    </source>
</evidence>
<feature type="region of interest" description="N-terminal hotdog fold" evidence="3">
    <location>
        <begin position="1"/>
        <end position="87"/>
    </location>
</feature>
<protein>
    <submittedName>
        <fullName evidence="5">Polyketide synthase dehydratase domain-containing protein</fullName>
    </submittedName>
</protein>
<evidence type="ECO:0000313" key="6">
    <source>
        <dbReference type="Proteomes" id="UP000634229"/>
    </source>
</evidence>
<feature type="region of interest" description="C-terminal hotdog fold" evidence="3">
    <location>
        <begin position="104"/>
        <end position="241"/>
    </location>
</feature>
<dbReference type="Pfam" id="PF22953">
    <property type="entry name" value="SpnB_Rossmann"/>
    <property type="match status" value="1"/>
</dbReference>
<dbReference type="Gene3D" id="3.40.50.11460">
    <property type="match status" value="1"/>
</dbReference>
<comment type="caution">
    <text evidence="3">Lacks conserved residue(s) required for the propagation of feature annotation.</text>
</comment>
<feature type="domain" description="PKS/mFAS DH" evidence="4">
    <location>
        <begin position="1"/>
        <end position="241"/>
    </location>
</feature>
<dbReference type="InterPro" id="IPR055123">
    <property type="entry name" value="SpnB-like_Rossmann"/>
</dbReference>
<dbReference type="PANTHER" id="PTHR43775">
    <property type="entry name" value="FATTY ACID SYNTHASE"/>
    <property type="match status" value="1"/>
</dbReference>
<organism evidence="5 6">
    <name type="scientific">Streptomyces coffeae</name>
    <dbReference type="NCBI Taxonomy" id="621382"/>
    <lineage>
        <taxon>Bacteria</taxon>
        <taxon>Bacillati</taxon>
        <taxon>Actinomycetota</taxon>
        <taxon>Actinomycetes</taxon>
        <taxon>Kitasatosporales</taxon>
        <taxon>Streptomycetaceae</taxon>
        <taxon>Streptomyces</taxon>
    </lineage>
</organism>
<proteinExistence type="predicted"/>
<dbReference type="InterPro" id="IPR050091">
    <property type="entry name" value="PKS_NRPS_Biosynth_Enz"/>
</dbReference>
<gene>
    <name evidence="5" type="ORF">JK363_41220</name>
</gene>
<dbReference type="InterPro" id="IPR049552">
    <property type="entry name" value="PKS_DH_N"/>
</dbReference>
<dbReference type="Gene3D" id="3.10.129.110">
    <property type="entry name" value="Polyketide synthase dehydratase"/>
    <property type="match status" value="1"/>
</dbReference>
<sequence length="448" mass="46128">VLLPGTAFVELAVRAGDEVGCERIEELTLSAPLMLPEHGAVQVQVGVGEAAEDGRRLFTVHGRPENAADEPWTQYATGLLAAGSSAQERAGMTFDVTAWPPAGAEVVDLGDHYERLAELGFDYGPGFQGLRAVWRRGDDLFTEVELPDEVQAGGFGVHPALLDAVLHAVGSAGGNQGEPSVGLPFSWEGVRLHASEATAVRAQLTPTGRGAVAIEMVDAAGDPVVSVEALLVRPVAADDVRVDQVVGRDSLFRVDWTTVADSADGLPSAIAVVDSHADAEAGVAGTLREAGAEVTTYPDLAALAAADGPVPEVVLADPLVDGSANGVAGQVHATVLAALEMVQYWLSEERFAGSRLVAAARGEADGLAVASVWGLLRSAQAEHPDRITLLDGGGQELSASLWPQVLSLAEPEVGVRDGGVVVPRLVRVGVSGSAAAAVWSGPGAMLIT</sequence>
<dbReference type="InterPro" id="IPR049551">
    <property type="entry name" value="PKS_DH_C"/>
</dbReference>
<name>A0ABS1NRY8_9ACTN</name>
<dbReference type="PANTHER" id="PTHR43775:SF51">
    <property type="entry name" value="INACTIVE PHENOLPHTHIOCEROL SYNTHESIS POLYKETIDE SYNTHASE TYPE I PKS1-RELATED"/>
    <property type="match status" value="1"/>
</dbReference>
<dbReference type="EMBL" id="JAERRF010000120">
    <property type="protein sequence ID" value="MBL1102878.1"/>
    <property type="molecule type" value="Genomic_DNA"/>
</dbReference>